<dbReference type="InterPro" id="IPR019734">
    <property type="entry name" value="TPR_rpt"/>
</dbReference>
<dbReference type="Gene3D" id="1.25.40.10">
    <property type="entry name" value="Tetratricopeptide repeat domain"/>
    <property type="match status" value="1"/>
</dbReference>
<organism evidence="2 3">
    <name type="scientific">Stephania yunnanensis</name>
    <dbReference type="NCBI Taxonomy" id="152371"/>
    <lineage>
        <taxon>Eukaryota</taxon>
        <taxon>Viridiplantae</taxon>
        <taxon>Streptophyta</taxon>
        <taxon>Embryophyta</taxon>
        <taxon>Tracheophyta</taxon>
        <taxon>Spermatophyta</taxon>
        <taxon>Magnoliopsida</taxon>
        <taxon>Ranunculales</taxon>
        <taxon>Menispermaceae</taxon>
        <taxon>Menispermoideae</taxon>
        <taxon>Cissampelideae</taxon>
        <taxon>Stephania</taxon>
    </lineage>
</organism>
<accession>A0AAP0ISI3</accession>
<reference evidence="2 3" key="1">
    <citation type="submission" date="2024-01" db="EMBL/GenBank/DDBJ databases">
        <title>Genome assemblies of Stephania.</title>
        <authorList>
            <person name="Yang L."/>
        </authorList>
    </citation>
    <scope>NUCLEOTIDE SEQUENCE [LARGE SCALE GENOMIC DNA]</scope>
    <source>
        <strain evidence="2">YNDBR</strain>
        <tissue evidence="2">Leaf</tissue>
    </source>
</reference>
<protein>
    <recommendedName>
        <fullName evidence="4">Tetratricopeptide repeat protein</fullName>
    </recommendedName>
</protein>
<feature type="repeat" description="TPR" evidence="1">
    <location>
        <begin position="11"/>
        <end position="44"/>
    </location>
</feature>
<sequence>MFQVKLNPSSIDAWLALGNCFTKKGELTSAKNCYNRGLEKGPNKCLLCDLSMVERMLAQGKKLTLPHYFVLLCLRGCGRS</sequence>
<dbReference type="EMBL" id="JBBNAF010000008">
    <property type="protein sequence ID" value="KAK9120973.1"/>
    <property type="molecule type" value="Genomic_DNA"/>
</dbReference>
<keyword evidence="3" id="KW-1185">Reference proteome</keyword>
<proteinExistence type="predicted"/>
<keyword evidence="1" id="KW-0802">TPR repeat</keyword>
<name>A0AAP0ISI3_9MAGN</name>
<dbReference type="SUPFAM" id="SSF48452">
    <property type="entry name" value="TPR-like"/>
    <property type="match status" value="1"/>
</dbReference>
<evidence type="ECO:0008006" key="4">
    <source>
        <dbReference type="Google" id="ProtNLM"/>
    </source>
</evidence>
<dbReference type="PROSITE" id="PS50005">
    <property type="entry name" value="TPR"/>
    <property type="match status" value="1"/>
</dbReference>
<dbReference type="Proteomes" id="UP001420932">
    <property type="component" value="Unassembled WGS sequence"/>
</dbReference>
<evidence type="ECO:0000313" key="2">
    <source>
        <dbReference type="EMBL" id="KAK9120973.1"/>
    </source>
</evidence>
<dbReference type="InterPro" id="IPR011990">
    <property type="entry name" value="TPR-like_helical_dom_sf"/>
</dbReference>
<dbReference type="AlphaFoldDB" id="A0AAP0ISI3"/>
<evidence type="ECO:0000256" key="1">
    <source>
        <dbReference type="PROSITE-ProRule" id="PRU00339"/>
    </source>
</evidence>
<gene>
    <name evidence="2" type="ORF">Syun_018590</name>
</gene>
<evidence type="ECO:0000313" key="3">
    <source>
        <dbReference type="Proteomes" id="UP001420932"/>
    </source>
</evidence>
<dbReference type="SMART" id="SM00028">
    <property type="entry name" value="TPR"/>
    <property type="match status" value="1"/>
</dbReference>
<comment type="caution">
    <text evidence="2">The sequence shown here is derived from an EMBL/GenBank/DDBJ whole genome shotgun (WGS) entry which is preliminary data.</text>
</comment>